<name>A0A0B6YH36_9EUPU</name>
<comment type="similarity">
    <text evidence="1">Belongs to the helicase family. RecQ subfamily.</text>
</comment>
<dbReference type="EMBL" id="HACG01008678">
    <property type="protein sequence ID" value="CEK55543.1"/>
    <property type="molecule type" value="Transcribed_RNA"/>
</dbReference>
<dbReference type="GO" id="GO:0009378">
    <property type="term" value="F:four-way junction helicase activity"/>
    <property type="evidence" value="ECO:0007669"/>
    <property type="project" value="TreeGrafter"/>
</dbReference>
<proteinExistence type="inferred from homology"/>
<organism evidence="2">
    <name type="scientific">Arion vulgaris</name>
    <dbReference type="NCBI Taxonomy" id="1028688"/>
    <lineage>
        <taxon>Eukaryota</taxon>
        <taxon>Metazoa</taxon>
        <taxon>Spiralia</taxon>
        <taxon>Lophotrochozoa</taxon>
        <taxon>Mollusca</taxon>
        <taxon>Gastropoda</taxon>
        <taxon>Heterobranchia</taxon>
        <taxon>Euthyneura</taxon>
        <taxon>Panpulmonata</taxon>
        <taxon>Eupulmonata</taxon>
        <taxon>Stylommatophora</taxon>
        <taxon>Helicina</taxon>
        <taxon>Arionoidea</taxon>
        <taxon>Arionidae</taxon>
        <taxon>Arion</taxon>
    </lineage>
</organism>
<evidence type="ECO:0008006" key="3">
    <source>
        <dbReference type="Google" id="ProtNLM"/>
    </source>
</evidence>
<accession>A0A0B6YH36</accession>
<dbReference type="Gene3D" id="3.40.50.300">
    <property type="entry name" value="P-loop containing nucleotide triphosphate hydrolases"/>
    <property type="match status" value="1"/>
</dbReference>
<dbReference type="SUPFAM" id="SSF52540">
    <property type="entry name" value="P-loop containing nucleoside triphosphate hydrolases"/>
    <property type="match status" value="1"/>
</dbReference>
<sequence length="121" mass="13435">SYNVKCFLGLTATATKTTAEDVARHLGIEDTKSATIRGSVVPGNLILSASRDENKDEALINLLKGERFRSCKSILIYCSRRDHTERVATLIRTSMKTSVDLNDTYQPIASKKQQLSKTFDP</sequence>
<dbReference type="GO" id="GO:0000724">
    <property type="term" value="P:double-strand break repair via homologous recombination"/>
    <property type="evidence" value="ECO:0007669"/>
    <property type="project" value="TreeGrafter"/>
</dbReference>
<dbReference type="GO" id="GO:0005634">
    <property type="term" value="C:nucleus"/>
    <property type="evidence" value="ECO:0007669"/>
    <property type="project" value="TreeGrafter"/>
</dbReference>
<feature type="non-terminal residue" evidence="2">
    <location>
        <position position="121"/>
    </location>
</feature>
<protein>
    <recommendedName>
        <fullName evidence="3">DNA helicase</fullName>
    </recommendedName>
</protein>
<dbReference type="AlphaFoldDB" id="A0A0B6YH36"/>
<dbReference type="GO" id="GO:0005694">
    <property type="term" value="C:chromosome"/>
    <property type="evidence" value="ECO:0007669"/>
    <property type="project" value="TreeGrafter"/>
</dbReference>
<feature type="non-terminal residue" evidence="2">
    <location>
        <position position="1"/>
    </location>
</feature>
<dbReference type="GO" id="GO:0005737">
    <property type="term" value="C:cytoplasm"/>
    <property type="evidence" value="ECO:0007669"/>
    <property type="project" value="TreeGrafter"/>
</dbReference>
<dbReference type="GO" id="GO:0043138">
    <property type="term" value="F:3'-5' DNA helicase activity"/>
    <property type="evidence" value="ECO:0007669"/>
    <property type="project" value="TreeGrafter"/>
</dbReference>
<dbReference type="InterPro" id="IPR027417">
    <property type="entry name" value="P-loop_NTPase"/>
</dbReference>
<evidence type="ECO:0000313" key="2">
    <source>
        <dbReference type="EMBL" id="CEK55543.1"/>
    </source>
</evidence>
<dbReference type="PANTHER" id="PTHR13710:SF108">
    <property type="entry name" value="ATP-DEPENDENT DNA HELICASE Q4"/>
    <property type="match status" value="1"/>
</dbReference>
<gene>
    <name evidence="2" type="primary">ORF25467</name>
</gene>
<evidence type="ECO:0000256" key="1">
    <source>
        <dbReference type="ARBA" id="ARBA00005446"/>
    </source>
</evidence>
<reference evidence="2" key="1">
    <citation type="submission" date="2014-12" db="EMBL/GenBank/DDBJ databases">
        <title>Insight into the proteome of Arion vulgaris.</title>
        <authorList>
            <person name="Aradska J."/>
            <person name="Bulat T."/>
            <person name="Smidak R."/>
            <person name="Sarate P."/>
            <person name="Gangsoo J."/>
            <person name="Sialana F."/>
            <person name="Bilban M."/>
            <person name="Lubec G."/>
        </authorList>
    </citation>
    <scope>NUCLEOTIDE SEQUENCE</scope>
    <source>
        <tissue evidence="2">Skin</tissue>
    </source>
</reference>
<dbReference type="PANTHER" id="PTHR13710">
    <property type="entry name" value="DNA HELICASE RECQ FAMILY MEMBER"/>
    <property type="match status" value="1"/>
</dbReference>